<protein>
    <submittedName>
        <fullName evidence="1">Uncharacterized protein</fullName>
    </submittedName>
</protein>
<dbReference type="Proteomes" id="UP001230915">
    <property type="component" value="Unassembled WGS sequence"/>
</dbReference>
<sequence>MKMILSLTLMLFALTSCNEPIETKFEHDGVSLISPTDWKITDEENFENEGYYLAIEKEGLNSSGLLTITWLNNEVELNDWRSLIIGELKKSTPFENSDLTFASPYESKYNSIKSISTDFSVTILNLKHSGVIHVFNKANKTFGVVKQEADDDNSENKKGFELIEKSLIIE</sequence>
<dbReference type="RefSeq" id="WP_308864436.1">
    <property type="nucleotide sequence ID" value="NZ_JAVHUL010000019.1"/>
</dbReference>
<organism evidence="1 2">
    <name type="scientific">Mesonia profundi</name>
    <dbReference type="NCBI Taxonomy" id="3070998"/>
    <lineage>
        <taxon>Bacteria</taxon>
        <taxon>Pseudomonadati</taxon>
        <taxon>Bacteroidota</taxon>
        <taxon>Flavobacteriia</taxon>
        <taxon>Flavobacteriales</taxon>
        <taxon>Flavobacteriaceae</taxon>
        <taxon>Mesonia</taxon>
    </lineage>
</organism>
<comment type="caution">
    <text evidence="1">The sequence shown here is derived from an EMBL/GenBank/DDBJ whole genome shotgun (WGS) entry which is preliminary data.</text>
</comment>
<gene>
    <name evidence="1" type="ORF">RBU60_08600</name>
</gene>
<evidence type="ECO:0000313" key="1">
    <source>
        <dbReference type="EMBL" id="MDQ7917632.1"/>
    </source>
</evidence>
<keyword evidence="2" id="KW-1185">Reference proteome</keyword>
<dbReference type="EMBL" id="JAVHUL010000019">
    <property type="protein sequence ID" value="MDQ7917632.1"/>
    <property type="molecule type" value="Genomic_DNA"/>
</dbReference>
<accession>A0ABU1A1Q6</accession>
<reference evidence="1 2" key="1">
    <citation type="submission" date="2023-08" db="EMBL/GenBank/DDBJ databases">
        <title>Mesonia sp. MT50, isolated from deep-sea sediment of the Mariana Trench.</title>
        <authorList>
            <person name="Fu H."/>
        </authorList>
    </citation>
    <scope>NUCLEOTIDE SEQUENCE [LARGE SCALE GENOMIC DNA]</scope>
    <source>
        <strain evidence="1 2">MT50</strain>
    </source>
</reference>
<dbReference type="PROSITE" id="PS51257">
    <property type="entry name" value="PROKAR_LIPOPROTEIN"/>
    <property type="match status" value="1"/>
</dbReference>
<evidence type="ECO:0000313" key="2">
    <source>
        <dbReference type="Proteomes" id="UP001230915"/>
    </source>
</evidence>
<name>A0ABU1A1Q6_9FLAO</name>
<proteinExistence type="predicted"/>